<evidence type="ECO:0000259" key="2">
    <source>
        <dbReference type="Pfam" id="PF13439"/>
    </source>
</evidence>
<reference evidence="3" key="1">
    <citation type="submission" date="2022-03" db="EMBL/GenBank/DDBJ databases">
        <title>Pseudomonas marianensis sp. nov., a marine bacterium isolated from deep-sea sediments of the Mariana Trench.</title>
        <authorList>
            <person name="Wei Y."/>
        </authorList>
    </citation>
    <scope>NUCLEOTIDE SEQUENCE</scope>
    <source>
        <strain evidence="3">PS1</strain>
    </source>
</reference>
<keyword evidence="4" id="KW-1185">Reference proteome</keyword>
<evidence type="ECO:0000259" key="1">
    <source>
        <dbReference type="Pfam" id="PF00534"/>
    </source>
</evidence>
<evidence type="ECO:0000313" key="4">
    <source>
        <dbReference type="Proteomes" id="UP001139682"/>
    </source>
</evidence>
<dbReference type="InterPro" id="IPR028098">
    <property type="entry name" value="Glyco_trans_4-like_N"/>
</dbReference>
<name>A0A9X2AT85_9GAMM</name>
<dbReference type="GO" id="GO:1901135">
    <property type="term" value="P:carbohydrate derivative metabolic process"/>
    <property type="evidence" value="ECO:0007669"/>
    <property type="project" value="UniProtKB-ARBA"/>
</dbReference>
<dbReference type="Pfam" id="PF13439">
    <property type="entry name" value="Glyco_transf_4"/>
    <property type="match status" value="1"/>
</dbReference>
<organism evidence="3 4">
    <name type="scientific">Stutzerimonas marianensis</name>
    <dbReference type="NCBI Taxonomy" id="2929513"/>
    <lineage>
        <taxon>Bacteria</taxon>
        <taxon>Pseudomonadati</taxon>
        <taxon>Pseudomonadota</taxon>
        <taxon>Gammaproteobacteria</taxon>
        <taxon>Pseudomonadales</taxon>
        <taxon>Pseudomonadaceae</taxon>
        <taxon>Stutzerimonas</taxon>
    </lineage>
</organism>
<dbReference type="Gene3D" id="3.40.50.2000">
    <property type="entry name" value="Glycogen Phosphorylase B"/>
    <property type="match status" value="2"/>
</dbReference>
<dbReference type="PANTHER" id="PTHR12526">
    <property type="entry name" value="GLYCOSYLTRANSFERASE"/>
    <property type="match status" value="1"/>
</dbReference>
<feature type="domain" description="Glycosyl transferase family 1" evidence="1">
    <location>
        <begin position="221"/>
        <end position="371"/>
    </location>
</feature>
<protein>
    <submittedName>
        <fullName evidence="3">Glycosyltransferase family 4 protein</fullName>
    </submittedName>
</protein>
<evidence type="ECO:0000313" key="3">
    <source>
        <dbReference type="EMBL" id="MCJ0974525.1"/>
    </source>
</evidence>
<dbReference type="SUPFAM" id="SSF53756">
    <property type="entry name" value="UDP-Glycosyltransferase/glycogen phosphorylase"/>
    <property type="match status" value="1"/>
</dbReference>
<proteinExistence type="predicted"/>
<accession>A0A9X2AT85</accession>
<dbReference type="InterPro" id="IPR001296">
    <property type="entry name" value="Glyco_trans_1"/>
</dbReference>
<dbReference type="RefSeq" id="WP_243606595.1">
    <property type="nucleotide sequence ID" value="NZ_JALGRD010000007.1"/>
</dbReference>
<dbReference type="EMBL" id="JALGRD010000007">
    <property type="protein sequence ID" value="MCJ0974525.1"/>
    <property type="molecule type" value="Genomic_DNA"/>
</dbReference>
<sequence length="418" mass="46043">MKILLLHSLYPPHIGGGAEIVVRQLAEGLHARDHQVVVLATGPEAGLHLEDGDGPMVYRTGLHNLYWHYNERRPSRLLRLGWHWRDRYNPAMREPLRAVIARHRPDVVLCNNLTGWSVAAWDEITAAGLPIVQVLHDLYLLCPKDTMFKKGRSCQAPCFACAALRRRHATASGQVAAVVGVSRFVLERLTRQGYFAGAAQHVVHNCTDLAPVAPSPVPAPRGPLRFGYIGTLSENKGVHWLIEQFQALSIDATLSIAGRGKQEDESALKALADPARVRFAGYQAPKAFLHEIDVLVVPSLWAEPFGLVAIEACSQHVPVIATDMGGLPEIIQDNLNGLLCSPDDPDSLGRAMLRLALDRNLRERLARQARDSVAPFLDMQQMLDQYQSILQAALAGRRVQDDHPYAGYSAARIEPAGD</sequence>
<feature type="domain" description="Glycosyltransferase subfamily 4-like N-terminal" evidence="2">
    <location>
        <begin position="16"/>
        <end position="209"/>
    </location>
</feature>
<dbReference type="GO" id="GO:0016757">
    <property type="term" value="F:glycosyltransferase activity"/>
    <property type="evidence" value="ECO:0007669"/>
    <property type="project" value="InterPro"/>
</dbReference>
<gene>
    <name evidence="3" type="ORF">MST27_14200</name>
</gene>
<dbReference type="AlphaFoldDB" id="A0A9X2AT85"/>
<dbReference type="CDD" id="cd03823">
    <property type="entry name" value="GT4_ExpE7-like"/>
    <property type="match status" value="1"/>
</dbReference>
<dbReference type="Proteomes" id="UP001139682">
    <property type="component" value="Unassembled WGS sequence"/>
</dbReference>
<dbReference type="Pfam" id="PF00534">
    <property type="entry name" value="Glycos_transf_1"/>
    <property type="match status" value="1"/>
</dbReference>
<comment type="caution">
    <text evidence="3">The sequence shown here is derived from an EMBL/GenBank/DDBJ whole genome shotgun (WGS) entry which is preliminary data.</text>
</comment>
<dbReference type="PANTHER" id="PTHR12526:SF630">
    <property type="entry name" value="GLYCOSYLTRANSFERASE"/>
    <property type="match status" value="1"/>
</dbReference>